<feature type="transmembrane region" description="Helical" evidence="5">
    <location>
        <begin position="82"/>
        <end position="115"/>
    </location>
</feature>
<keyword evidence="8" id="KW-1185">Reference proteome</keyword>
<dbReference type="PANTHER" id="PTHR39535">
    <property type="entry name" value="SPORULATION-DELAYING PROTEIN SDPB"/>
    <property type="match status" value="1"/>
</dbReference>
<keyword evidence="4 5" id="KW-0472">Membrane</keyword>
<feature type="transmembrane region" description="Helical" evidence="5">
    <location>
        <begin position="12"/>
        <end position="37"/>
    </location>
</feature>
<evidence type="ECO:0000313" key="7">
    <source>
        <dbReference type="EMBL" id="GAX53290.1"/>
    </source>
</evidence>
<dbReference type="EMBL" id="BDQI01000010">
    <property type="protein sequence ID" value="GAX53290.1"/>
    <property type="molecule type" value="Genomic_DNA"/>
</dbReference>
<keyword evidence="2 5" id="KW-0812">Transmembrane</keyword>
<evidence type="ECO:0000259" key="6">
    <source>
        <dbReference type="SMART" id="SM00752"/>
    </source>
</evidence>
<reference evidence="8" key="1">
    <citation type="submission" date="2017-05" db="EMBL/GenBank/DDBJ databases">
        <title>Streptomyces olivochromogenes NBRC 3561 whole genome shotgun sequence.</title>
        <authorList>
            <person name="Dohra H."/>
            <person name="Kodani S."/>
        </authorList>
    </citation>
    <scope>NUCLEOTIDE SEQUENCE [LARGE SCALE GENOMIC DNA]</scope>
    <source>
        <strain evidence="8">NBRC 3561</strain>
    </source>
</reference>
<dbReference type="Proteomes" id="UP000217446">
    <property type="component" value="Unassembled WGS sequence"/>
</dbReference>
<dbReference type="RefSeq" id="WP_067372348.1">
    <property type="nucleotide sequence ID" value="NZ_BDQI01000010.1"/>
</dbReference>
<dbReference type="PANTHER" id="PTHR39535:SF2">
    <property type="entry name" value="HTTM DOMAIN-CONTAINING PROTEIN"/>
    <property type="match status" value="1"/>
</dbReference>
<accession>A0A250VH26</accession>
<feature type="transmembrane region" description="Helical" evidence="5">
    <location>
        <begin position="230"/>
        <end position="252"/>
    </location>
</feature>
<dbReference type="AlphaFoldDB" id="A0A250VH26"/>
<sequence>MKKLISVVDRWSSVPLGVVGVSGTRALLGFVGLMFYVSQYADRDYLFGPTAVLPWREFVAQLHEDGSFSLYAWSSSEAWFQLVFHLGLITALMVTLGIGGRAVLACHWVLLWSLYERQPVLLDGGDNLAYLVILMLLATRCYDRFSLPSGLADRLARRLPAQLRSLTTPLHNLGVVAVAAQMCLVYVVSGLYKVQGQMWQDGTALFYVLRVPEFSLPGVSNLVYGNDFLVVAGTYVTVFFLVYFPMGVLVPALRPWAAAMSISFHLAIAVCMGLTGFALTMIACDLVFLDKELGKAVSMARELAVRLSRWARKTQQRTEHAREGALTEESV</sequence>
<gene>
    <name evidence="7" type="ORF">SO3561_04818</name>
</gene>
<dbReference type="InterPro" id="IPR011020">
    <property type="entry name" value="HTTM-like"/>
</dbReference>
<dbReference type="InterPro" id="IPR052964">
    <property type="entry name" value="Sporulation_signal_mat"/>
</dbReference>
<evidence type="ECO:0000256" key="5">
    <source>
        <dbReference type="SAM" id="Phobius"/>
    </source>
</evidence>
<evidence type="ECO:0000256" key="4">
    <source>
        <dbReference type="ARBA" id="ARBA00023136"/>
    </source>
</evidence>
<evidence type="ECO:0000256" key="3">
    <source>
        <dbReference type="ARBA" id="ARBA00022989"/>
    </source>
</evidence>
<feature type="transmembrane region" description="Helical" evidence="5">
    <location>
        <begin position="264"/>
        <end position="289"/>
    </location>
</feature>
<protein>
    <submittedName>
        <fullName evidence="7">HTTM domain-containing protein</fullName>
    </submittedName>
</protein>
<dbReference type="Pfam" id="PF05090">
    <property type="entry name" value="HTTM"/>
    <property type="match status" value="1"/>
</dbReference>
<evidence type="ECO:0000256" key="2">
    <source>
        <dbReference type="ARBA" id="ARBA00022692"/>
    </source>
</evidence>
<proteinExistence type="predicted"/>
<dbReference type="GO" id="GO:0012505">
    <property type="term" value="C:endomembrane system"/>
    <property type="evidence" value="ECO:0007669"/>
    <property type="project" value="UniProtKB-SubCell"/>
</dbReference>
<organism evidence="7 8">
    <name type="scientific">Streptomyces olivochromogenes</name>
    <dbReference type="NCBI Taxonomy" id="1963"/>
    <lineage>
        <taxon>Bacteria</taxon>
        <taxon>Bacillati</taxon>
        <taxon>Actinomycetota</taxon>
        <taxon>Actinomycetes</taxon>
        <taxon>Kitasatosporales</taxon>
        <taxon>Streptomycetaceae</taxon>
        <taxon>Streptomyces</taxon>
    </lineage>
</organism>
<dbReference type="SMART" id="SM00752">
    <property type="entry name" value="HTTM"/>
    <property type="match status" value="1"/>
</dbReference>
<evidence type="ECO:0000313" key="8">
    <source>
        <dbReference type="Proteomes" id="UP000217446"/>
    </source>
</evidence>
<name>A0A250VH26_STROL</name>
<keyword evidence="3 5" id="KW-1133">Transmembrane helix</keyword>
<evidence type="ECO:0000256" key="1">
    <source>
        <dbReference type="ARBA" id="ARBA00004127"/>
    </source>
</evidence>
<feature type="domain" description="HTTM-like" evidence="6">
    <location>
        <begin position="13"/>
        <end position="293"/>
    </location>
</feature>
<dbReference type="InterPro" id="IPR053934">
    <property type="entry name" value="HTTM_dom"/>
</dbReference>
<feature type="transmembrane region" description="Helical" evidence="5">
    <location>
        <begin position="173"/>
        <end position="192"/>
    </location>
</feature>
<comment type="subcellular location">
    <subcellularLocation>
        <location evidence="1">Endomembrane system</location>
        <topology evidence="1">Multi-pass membrane protein</topology>
    </subcellularLocation>
</comment>
<dbReference type="STRING" id="1963.AQJ27_23915"/>
<comment type="caution">
    <text evidence="7">The sequence shown here is derived from an EMBL/GenBank/DDBJ whole genome shotgun (WGS) entry which is preliminary data.</text>
</comment>